<name>A0A7S4DDW8_9EUKA</name>
<comment type="function">
    <text evidence="4">E2-like enzyme which forms an intermediate with UFM1 via a thioester linkage.</text>
</comment>
<evidence type="ECO:0000256" key="4">
    <source>
        <dbReference type="PIRNR" id="PIRNR008716"/>
    </source>
</evidence>
<dbReference type="PANTHER" id="PTHR12921">
    <property type="entry name" value="UBIQUITIN-FOLD MODIFIER-CONJUGATING ENZYME 1"/>
    <property type="match status" value="1"/>
</dbReference>
<comment type="similarity">
    <text evidence="1 4">Belongs to the ubiquitin-conjugating enzyme family. UFC1 subfamily.</text>
</comment>
<dbReference type="GO" id="GO:1990592">
    <property type="term" value="P:protein K69-linked ufmylation"/>
    <property type="evidence" value="ECO:0007669"/>
    <property type="project" value="TreeGrafter"/>
</dbReference>
<reference evidence="6" key="1">
    <citation type="submission" date="2021-01" db="EMBL/GenBank/DDBJ databases">
        <authorList>
            <person name="Corre E."/>
            <person name="Pelletier E."/>
            <person name="Niang G."/>
            <person name="Scheremetjew M."/>
            <person name="Finn R."/>
            <person name="Kale V."/>
            <person name="Holt S."/>
            <person name="Cochrane G."/>
            <person name="Meng A."/>
            <person name="Brown T."/>
            <person name="Cohen L."/>
        </authorList>
    </citation>
    <scope>NUCLEOTIDE SEQUENCE</scope>
    <source>
        <strain evidence="6">CCCM811</strain>
    </source>
</reference>
<feature type="active site" description="Glycyl thioester intermediate" evidence="5">
    <location>
        <position position="116"/>
    </location>
</feature>
<dbReference type="EMBL" id="HBIV01000814">
    <property type="protein sequence ID" value="CAE0644222.1"/>
    <property type="molecule type" value="Transcribed_RNA"/>
</dbReference>
<evidence type="ECO:0000313" key="6">
    <source>
        <dbReference type="EMBL" id="CAE0644222.1"/>
    </source>
</evidence>
<dbReference type="InterPro" id="IPR016135">
    <property type="entry name" value="UBQ-conjugating_enzyme/RWD"/>
</dbReference>
<dbReference type="Gene3D" id="3.10.110.10">
    <property type="entry name" value="Ubiquitin Conjugating Enzyme"/>
    <property type="match status" value="1"/>
</dbReference>
<keyword evidence="3 4" id="KW-0833">Ubl conjugation pathway</keyword>
<gene>
    <name evidence="6" type="ORF">LGLO00237_LOCUS574</name>
</gene>
<sequence length="175" mass="19778">MLSQKTKETVSKIPLCATRAGPRDKEKWVARLKEELKALITYVNNNKKNDNDWFFISPNADGTQWSGKCWTYHEMHKYEFNVNFEIPITYPVTPFEIVLPELDGKTVKMYRGGKICLSAHFKPLWSKNVPRFGVAHALALGLAPWLAAEIPSLVDAGLITAKSDQKTNDKPEGSK</sequence>
<dbReference type="AlphaFoldDB" id="A0A7S4DDW8"/>
<dbReference type="CDD" id="cd11686">
    <property type="entry name" value="UBCc_UFC1"/>
    <property type="match status" value="1"/>
</dbReference>
<evidence type="ECO:0000256" key="5">
    <source>
        <dbReference type="PIRSR" id="PIRSR008716-1"/>
    </source>
</evidence>
<dbReference type="SUPFAM" id="SSF54495">
    <property type="entry name" value="UBC-like"/>
    <property type="match status" value="1"/>
</dbReference>
<evidence type="ECO:0000256" key="3">
    <source>
        <dbReference type="ARBA" id="ARBA00022786"/>
    </source>
</evidence>
<evidence type="ECO:0000256" key="1">
    <source>
        <dbReference type="ARBA" id="ARBA00008451"/>
    </source>
</evidence>
<proteinExistence type="inferred from homology"/>
<organism evidence="6">
    <name type="scientific">Lotharella globosa</name>
    <dbReference type="NCBI Taxonomy" id="91324"/>
    <lineage>
        <taxon>Eukaryota</taxon>
        <taxon>Sar</taxon>
        <taxon>Rhizaria</taxon>
        <taxon>Cercozoa</taxon>
        <taxon>Chlorarachniophyceae</taxon>
        <taxon>Lotharella</taxon>
    </lineage>
</organism>
<dbReference type="Pfam" id="PF08694">
    <property type="entry name" value="UFC1"/>
    <property type="match status" value="1"/>
</dbReference>
<evidence type="ECO:0000256" key="2">
    <source>
        <dbReference type="ARBA" id="ARBA00013306"/>
    </source>
</evidence>
<dbReference type="PANTHER" id="PTHR12921:SF0">
    <property type="entry name" value="UBIQUITIN-FOLD MODIFIER-CONJUGATING ENZYME 1"/>
    <property type="match status" value="1"/>
</dbReference>
<protein>
    <recommendedName>
        <fullName evidence="2 4">Ubiquitin-fold modifier-conjugating enzyme 1</fullName>
    </recommendedName>
</protein>
<dbReference type="InterPro" id="IPR014806">
    <property type="entry name" value="Ufc1"/>
</dbReference>
<accession>A0A7S4DDW8</accession>
<dbReference type="GO" id="GO:0005737">
    <property type="term" value="C:cytoplasm"/>
    <property type="evidence" value="ECO:0007669"/>
    <property type="project" value="TreeGrafter"/>
</dbReference>
<dbReference type="GO" id="GO:0061657">
    <property type="term" value="F:UFM1 conjugating enzyme activity"/>
    <property type="evidence" value="ECO:0007669"/>
    <property type="project" value="InterPro"/>
</dbReference>
<dbReference type="PIRSF" id="PIRSF008716">
    <property type="entry name" value="DUF1782"/>
    <property type="match status" value="1"/>
</dbReference>